<evidence type="ECO:0000256" key="2">
    <source>
        <dbReference type="ARBA" id="ARBA00022525"/>
    </source>
</evidence>
<evidence type="ECO:0000256" key="5">
    <source>
        <dbReference type="ARBA" id="ARBA00022679"/>
    </source>
</evidence>
<name>A0A8S3S2W2_MYTED</name>
<keyword evidence="10" id="KW-1185">Reference proteome</keyword>
<protein>
    <recommendedName>
        <fullName evidence="11">NAD(P)(+)--arginine ADP-ribosyltransferase</fullName>
    </recommendedName>
</protein>
<keyword evidence="3" id="KW-0800">Toxin</keyword>
<feature type="transmembrane region" description="Helical" evidence="8">
    <location>
        <begin position="29"/>
        <end position="49"/>
    </location>
</feature>
<dbReference type="InterPro" id="IPR036770">
    <property type="entry name" value="Ankyrin_rpt-contain_sf"/>
</dbReference>
<evidence type="ECO:0000256" key="8">
    <source>
        <dbReference type="SAM" id="Phobius"/>
    </source>
</evidence>
<dbReference type="AlphaFoldDB" id="A0A8S3S2W2"/>
<dbReference type="PANTHER" id="PTHR10339">
    <property type="entry name" value="ADP-RIBOSYLTRANSFERASE"/>
    <property type="match status" value="1"/>
</dbReference>
<evidence type="ECO:0000313" key="9">
    <source>
        <dbReference type="EMBL" id="CAG2213324.1"/>
    </source>
</evidence>
<keyword evidence="8" id="KW-0472">Membrane</keyword>
<dbReference type="EMBL" id="CAJPWZ010001349">
    <property type="protein sequence ID" value="CAG2213324.1"/>
    <property type="molecule type" value="Genomic_DNA"/>
</dbReference>
<keyword evidence="2" id="KW-0964">Secreted</keyword>
<dbReference type="GO" id="GO:0016779">
    <property type="term" value="F:nucleotidyltransferase activity"/>
    <property type="evidence" value="ECO:0007669"/>
    <property type="project" value="UniProtKB-KW"/>
</dbReference>
<evidence type="ECO:0000256" key="1">
    <source>
        <dbReference type="ARBA" id="ARBA00004613"/>
    </source>
</evidence>
<evidence type="ECO:0000256" key="6">
    <source>
        <dbReference type="ARBA" id="ARBA00022695"/>
    </source>
</evidence>
<reference evidence="9" key="1">
    <citation type="submission" date="2021-03" db="EMBL/GenBank/DDBJ databases">
        <authorList>
            <person name="Bekaert M."/>
        </authorList>
    </citation>
    <scope>NUCLEOTIDE SEQUENCE</scope>
</reference>
<dbReference type="PROSITE" id="PS51996">
    <property type="entry name" value="TR_MART"/>
    <property type="match status" value="2"/>
</dbReference>
<keyword evidence="5" id="KW-0808">Transferase</keyword>
<keyword evidence="4" id="KW-0328">Glycosyltransferase</keyword>
<dbReference type="InterPro" id="IPR050999">
    <property type="entry name" value="ADP-ribosyltransferase_ARG"/>
</dbReference>
<dbReference type="GO" id="GO:0090729">
    <property type="term" value="F:toxin activity"/>
    <property type="evidence" value="ECO:0007669"/>
    <property type="project" value="UniProtKB-KW"/>
</dbReference>
<dbReference type="PANTHER" id="PTHR10339:SF25">
    <property type="entry name" value="SECRETED EXOENZYME S"/>
    <property type="match status" value="1"/>
</dbReference>
<accession>A0A8S3S2W2</accession>
<keyword evidence="6" id="KW-0548">Nucleotidyltransferase</keyword>
<keyword evidence="8" id="KW-1133">Transmembrane helix</keyword>
<keyword evidence="7" id="KW-0843">Virulence</keyword>
<comment type="caution">
    <text evidence="9">The sequence shown here is derived from an EMBL/GenBank/DDBJ whole genome shotgun (WGS) entry which is preliminary data.</text>
</comment>
<dbReference type="Gene3D" id="3.90.176.10">
    <property type="entry name" value="Toxin ADP-ribosyltransferase, Chain A, domain 1"/>
    <property type="match status" value="2"/>
</dbReference>
<comment type="subcellular location">
    <subcellularLocation>
        <location evidence="1">Secreted</location>
    </subcellularLocation>
</comment>
<dbReference type="Proteomes" id="UP000683360">
    <property type="component" value="Unassembled WGS sequence"/>
</dbReference>
<sequence>MHDNNSFSDENRLTEESEERNISFSRRKVILVSIAISVILTAAVVIICVETKSDEEIGQDQSFPQYNIMKDNQDIQNMVNEAKRNRFQRIWTILDEKPYLINIIPENESYSLLHIATLLNNTDAVYKLSNFTSCDVLVKSAPTVKRKNAGGKTPEQLAKNNVIKVYLKTLTEKRMQERFGNTPVFFTTRAKGEKYNRLGLPLMLLTMSSYKKTFFGNASLSPSDHFQNLLNYTFQSSKIRLKNVENEVINSLYGFDANGAKMLRVNTTRLFYGKIVTLYTGNYVYMEMNKALKREALFDYNTYRPRSSALHFGPYALMLDSVLTFWNELIPYTEITYRGVSVNISSHYDVNMTFVYLDFVSTTDDKKIAESFAGSHGSVLVIDNTHFCAWQPRDIAKYSEFPHEKEYLYPSGAEFLVTAMDGRHIFLKLISFSKSKVILVIFAISLHVIPTAAVVKISVETKSNEEFRQDLEQDKSFPQYNIMKDNRDIQYMVNEAKKNRFQRIWTILDEKPYLINVIPENESYSLLHLATLLNNTDVVYKLSNFTSCDVLVKSAPTLKRKNAGDKTPEQLAKNNVIKDYLKTFTEKRMQDRFGNTPVFVTTQAKGEKYNTLGLPLMLLTMSSYKKTFFGNTSLSPSDHFQNLLKYTFQSTKVRLENVENEVINSLYGFDANSAKILRVNTTRLFYGKIVKLYTGNNVYMEMNKALKREALFDYNTYRPRSSALHFGPYALILDSVLTFWNELIPYTEITYRGVSVNISSHYDVNMTFVYLDFVSTTDDKKIAESFAGSHGSVLVIDNTHFCAWQPRDIAKYSLFPHEREYLYPSGAEFLVTAMDGRHIFLKLLNPSILGK</sequence>
<dbReference type="GO" id="GO:0003950">
    <property type="term" value="F:NAD+ poly-ADP-ribosyltransferase activity"/>
    <property type="evidence" value="ECO:0007669"/>
    <property type="project" value="TreeGrafter"/>
</dbReference>
<evidence type="ECO:0000313" key="10">
    <source>
        <dbReference type="Proteomes" id="UP000683360"/>
    </source>
</evidence>
<proteinExistence type="predicted"/>
<evidence type="ECO:0000256" key="7">
    <source>
        <dbReference type="ARBA" id="ARBA00023026"/>
    </source>
</evidence>
<evidence type="ECO:0008006" key="11">
    <source>
        <dbReference type="Google" id="ProtNLM"/>
    </source>
</evidence>
<dbReference type="SUPFAM" id="SSF48403">
    <property type="entry name" value="Ankyrin repeat"/>
    <property type="match status" value="1"/>
</dbReference>
<organism evidence="9 10">
    <name type="scientific">Mytilus edulis</name>
    <name type="common">Blue mussel</name>
    <dbReference type="NCBI Taxonomy" id="6550"/>
    <lineage>
        <taxon>Eukaryota</taxon>
        <taxon>Metazoa</taxon>
        <taxon>Spiralia</taxon>
        <taxon>Lophotrochozoa</taxon>
        <taxon>Mollusca</taxon>
        <taxon>Bivalvia</taxon>
        <taxon>Autobranchia</taxon>
        <taxon>Pteriomorphia</taxon>
        <taxon>Mytilida</taxon>
        <taxon>Mytiloidea</taxon>
        <taxon>Mytilidae</taxon>
        <taxon>Mytilinae</taxon>
        <taxon>Mytilus</taxon>
    </lineage>
</organism>
<evidence type="ECO:0000256" key="4">
    <source>
        <dbReference type="ARBA" id="ARBA00022676"/>
    </source>
</evidence>
<dbReference type="GO" id="GO:0005576">
    <property type="term" value="C:extracellular region"/>
    <property type="evidence" value="ECO:0007669"/>
    <property type="project" value="UniProtKB-SubCell"/>
</dbReference>
<dbReference type="SUPFAM" id="SSF56399">
    <property type="entry name" value="ADP-ribosylation"/>
    <property type="match status" value="2"/>
</dbReference>
<gene>
    <name evidence="9" type="ORF">MEDL_27257</name>
</gene>
<keyword evidence="8" id="KW-0812">Transmembrane</keyword>
<evidence type="ECO:0000256" key="3">
    <source>
        <dbReference type="ARBA" id="ARBA00022656"/>
    </source>
</evidence>